<name>A0ABX5VPF5_9MICO</name>
<keyword evidence="2" id="KW-1133">Transmembrane helix</keyword>
<feature type="domain" description="General stress protein 17M-like" evidence="3">
    <location>
        <begin position="21"/>
        <end position="88"/>
    </location>
</feature>
<gene>
    <name evidence="4" type="ORF">FE251_12465</name>
</gene>
<dbReference type="InterPro" id="IPR025889">
    <property type="entry name" value="GSP17M-like_dom"/>
</dbReference>
<evidence type="ECO:0000256" key="1">
    <source>
        <dbReference type="SAM" id="MobiDB-lite"/>
    </source>
</evidence>
<reference evidence="4 5" key="1">
    <citation type="submission" date="2019-05" db="EMBL/GenBank/DDBJ databases">
        <title>Georgenia *** sp. nov., and Georgenia *** sp. nov., isolated from the intestinal contents of plateau pika (Ochotona curzoniae) in the Qinghai-Tibet plateau of China.</title>
        <authorList>
            <person name="Tian Z."/>
        </authorList>
    </citation>
    <scope>NUCLEOTIDE SEQUENCE [LARGE SCALE GENOMIC DNA]</scope>
    <source>
        <strain evidence="4 5">Z294</strain>
    </source>
</reference>
<feature type="region of interest" description="Disordered" evidence="1">
    <location>
        <begin position="162"/>
        <end position="258"/>
    </location>
</feature>
<feature type="compositionally biased region" description="Polar residues" evidence="1">
    <location>
        <begin position="172"/>
        <end position="181"/>
    </location>
</feature>
<feature type="transmembrane region" description="Helical" evidence="2">
    <location>
        <begin position="70"/>
        <end position="91"/>
    </location>
</feature>
<sequence>MAFSSSRGGVPTTPTLPTGVQIASFDTYLEAQRAVDLLSDKEFEVQRTTIVGTDLRMVERITGRLSYPRVALAGAMSGAWFGLFVGLLFGLMSDGPILVMLLPALVIGAAFGMLFGLVSYAFTGGKRDFTSSSQVVAGRYALLCEQSRVGEAVRLLGEAGIRTRVGGPGPTQPVSGPTTAQPVGAPPWSEPQQPQQAGPPPAAPPGGPGAGQPPAGEQPAETTVPAAPTFRPWEDEHGNPRYGRRLPQRPTDGEENPS</sequence>
<feature type="compositionally biased region" description="Low complexity" evidence="1">
    <location>
        <begin position="212"/>
        <end position="221"/>
    </location>
</feature>
<proteinExistence type="predicted"/>
<dbReference type="RefSeq" id="WP_139072532.1">
    <property type="nucleotide sequence ID" value="NZ_CP040899.1"/>
</dbReference>
<keyword evidence="2" id="KW-0472">Membrane</keyword>
<keyword evidence="5" id="KW-1185">Reference proteome</keyword>
<feature type="transmembrane region" description="Helical" evidence="2">
    <location>
        <begin position="97"/>
        <end position="122"/>
    </location>
</feature>
<evidence type="ECO:0000313" key="5">
    <source>
        <dbReference type="Proteomes" id="UP000313948"/>
    </source>
</evidence>
<dbReference type="EMBL" id="CP040899">
    <property type="protein sequence ID" value="QDB80103.1"/>
    <property type="molecule type" value="Genomic_DNA"/>
</dbReference>
<evidence type="ECO:0000256" key="2">
    <source>
        <dbReference type="SAM" id="Phobius"/>
    </source>
</evidence>
<dbReference type="Pfam" id="PF11181">
    <property type="entry name" value="YflT"/>
    <property type="match status" value="1"/>
</dbReference>
<evidence type="ECO:0000313" key="4">
    <source>
        <dbReference type="EMBL" id="QDB80103.1"/>
    </source>
</evidence>
<feature type="compositionally biased region" description="Pro residues" evidence="1">
    <location>
        <begin position="197"/>
        <end position="207"/>
    </location>
</feature>
<evidence type="ECO:0000259" key="3">
    <source>
        <dbReference type="Pfam" id="PF11181"/>
    </source>
</evidence>
<protein>
    <recommendedName>
        <fullName evidence="3">General stress protein 17M-like domain-containing protein</fullName>
    </recommendedName>
</protein>
<keyword evidence="2" id="KW-0812">Transmembrane</keyword>
<organism evidence="4 5">
    <name type="scientific">Georgenia wutianyii</name>
    <dbReference type="NCBI Taxonomy" id="2585135"/>
    <lineage>
        <taxon>Bacteria</taxon>
        <taxon>Bacillati</taxon>
        <taxon>Actinomycetota</taxon>
        <taxon>Actinomycetes</taxon>
        <taxon>Micrococcales</taxon>
        <taxon>Bogoriellaceae</taxon>
        <taxon>Georgenia</taxon>
    </lineage>
</organism>
<dbReference type="Proteomes" id="UP000313948">
    <property type="component" value="Chromosome"/>
</dbReference>
<accession>A0ABX5VPF5</accession>